<dbReference type="InterPro" id="IPR008929">
    <property type="entry name" value="Chondroitin_lyas"/>
</dbReference>
<feature type="region of interest" description="Disordered" evidence="3">
    <location>
        <begin position="107"/>
        <end position="222"/>
    </location>
</feature>
<dbReference type="GO" id="GO:0016829">
    <property type="term" value="F:lyase activity"/>
    <property type="evidence" value="ECO:0007669"/>
    <property type="project" value="UniProtKB-KW"/>
</dbReference>
<gene>
    <name evidence="6" type="ORF">B0H17DRAFT_627344</name>
</gene>
<evidence type="ECO:0000256" key="4">
    <source>
        <dbReference type="SAM" id="SignalP"/>
    </source>
</evidence>
<feature type="chain" id="PRO_5041940758" evidence="4">
    <location>
        <begin position="21"/>
        <end position="454"/>
    </location>
</feature>
<evidence type="ECO:0000313" key="7">
    <source>
        <dbReference type="Proteomes" id="UP001221757"/>
    </source>
</evidence>
<evidence type="ECO:0000259" key="5">
    <source>
        <dbReference type="Pfam" id="PF05426"/>
    </source>
</evidence>
<proteinExistence type="predicted"/>
<name>A0AAD7GW63_MYCRO</name>
<dbReference type="InterPro" id="IPR008397">
    <property type="entry name" value="Alginate_lyase_dom"/>
</dbReference>
<evidence type="ECO:0000313" key="6">
    <source>
        <dbReference type="EMBL" id="KAJ7706386.1"/>
    </source>
</evidence>
<protein>
    <submittedName>
        <fullName evidence="6">Alginate lyase-domain-containing protein</fullName>
    </submittedName>
</protein>
<organism evidence="6 7">
    <name type="scientific">Mycena rosella</name>
    <name type="common">Pink bonnet</name>
    <name type="synonym">Agaricus rosellus</name>
    <dbReference type="NCBI Taxonomy" id="1033263"/>
    <lineage>
        <taxon>Eukaryota</taxon>
        <taxon>Fungi</taxon>
        <taxon>Dikarya</taxon>
        <taxon>Basidiomycota</taxon>
        <taxon>Agaricomycotina</taxon>
        <taxon>Agaricomycetes</taxon>
        <taxon>Agaricomycetidae</taxon>
        <taxon>Agaricales</taxon>
        <taxon>Marasmiineae</taxon>
        <taxon>Mycenaceae</taxon>
        <taxon>Mycena</taxon>
    </lineage>
</organism>
<feature type="region of interest" description="Disordered" evidence="3">
    <location>
        <begin position="53"/>
        <end position="72"/>
    </location>
</feature>
<evidence type="ECO:0000256" key="2">
    <source>
        <dbReference type="ARBA" id="ARBA00023239"/>
    </source>
</evidence>
<dbReference type="Pfam" id="PF05426">
    <property type="entry name" value="Alginate_lyase"/>
    <property type="match status" value="1"/>
</dbReference>
<keyword evidence="7" id="KW-1185">Reference proteome</keyword>
<feature type="compositionally biased region" description="Low complexity" evidence="3">
    <location>
        <begin position="176"/>
        <end position="201"/>
    </location>
</feature>
<feature type="compositionally biased region" description="Polar residues" evidence="3">
    <location>
        <begin position="208"/>
        <end position="222"/>
    </location>
</feature>
<sequence>MPFSRYILFALLASASSTVADPTDWVFIAYVSKQSQSLGRSSTSDAQKAIIQSAGSSAKSGPWSVTNTKGGVLPPSGNAQDYLSWAPYHWPDCNWCTNSNQRVHLVHDGKSADNNGSTSTPSDDGNYEDEAVPSPDNTSPPAADRRMTRRRRSEVVARMDVPGPQAPFGALPSAVPTSSLHLPTPPTTTTATAVAGTSAPPQAAGKTKSASCTPSPTKSLAPSATWTTCPYVVRDGKVNPDVRTLNGPAAINSASQSILFNAVCYALNGSSAGACSQNAVRFIDAFFLAPATRMNPNMNFGQVVRGPGPEGKQGTFTGVLDLRGIIKIVNAIGLIKAGGSPDWTSKKDKAMGDWMGNYSSWLTDSDLGQSTAVKANNHATFYVAQLTSVKMSVGDNAGARQTLKNFFQNQFLNQIAASGEQPLEAVRTRPWHYRNFNLEALIASTLRTISGHTY</sequence>
<accession>A0AAD7GW63</accession>
<dbReference type="GO" id="GO:0042597">
    <property type="term" value="C:periplasmic space"/>
    <property type="evidence" value="ECO:0007669"/>
    <property type="project" value="InterPro"/>
</dbReference>
<dbReference type="EMBL" id="JARKIE010000007">
    <property type="protein sequence ID" value="KAJ7706386.1"/>
    <property type="molecule type" value="Genomic_DNA"/>
</dbReference>
<evidence type="ECO:0000256" key="1">
    <source>
        <dbReference type="ARBA" id="ARBA00022729"/>
    </source>
</evidence>
<dbReference type="SUPFAM" id="SSF48230">
    <property type="entry name" value="Chondroitin AC/alginate lyase"/>
    <property type="match status" value="1"/>
</dbReference>
<feature type="compositionally biased region" description="Polar residues" evidence="3">
    <location>
        <begin position="112"/>
        <end position="123"/>
    </location>
</feature>
<feature type="signal peptide" evidence="4">
    <location>
        <begin position="1"/>
        <end position="20"/>
    </location>
</feature>
<comment type="caution">
    <text evidence="6">The sequence shown here is derived from an EMBL/GenBank/DDBJ whole genome shotgun (WGS) entry which is preliminary data.</text>
</comment>
<reference evidence="6" key="1">
    <citation type="submission" date="2023-03" db="EMBL/GenBank/DDBJ databases">
        <title>Massive genome expansion in bonnet fungi (Mycena s.s.) driven by repeated elements and novel gene families across ecological guilds.</title>
        <authorList>
            <consortium name="Lawrence Berkeley National Laboratory"/>
            <person name="Harder C.B."/>
            <person name="Miyauchi S."/>
            <person name="Viragh M."/>
            <person name="Kuo A."/>
            <person name="Thoen E."/>
            <person name="Andreopoulos B."/>
            <person name="Lu D."/>
            <person name="Skrede I."/>
            <person name="Drula E."/>
            <person name="Henrissat B."/>
            <person name="Morin E."/>
            <person name="Kohler A."/>
            <person name="Barry K."/>
            <person name="LaButti K."/>
            <person name="Morin E."/>
            <person name="Salamov A."/>
            <person name="Lipzen A."/>
            <person name="Mereny Z."/>
            <person name="Hegedus B."/>
            <person name="Baldrian P."/>
            <person name="Stursova M."/>
            <person name="Weitz H."/>
            <person name="Taylor A."/>
            <person name="Grigoriev I.V."/>
            <person name="Nagy L.G."/>
            <person name="Martin F."/>
            <person name="Kauserud H."/>
        </authorList>
    </citation>
    <scope>NUCLEOTIDE SEQUENCE</scope>
    <source>
        <strain evidence="6">CBHHK067</strain>
    </source>
</reference>
<dbReference type="Gene3D" id="1.50.10.100">
    <property type="entry name" value="Chondroitin AC/alginate lyase"/>
    <property type="match status" value="1"/>
</dbReference>
<feature type="domain" description="Alginate lyase" evidence="5">
    <location>
        <begin position="203"/>
        <end position="442"/>
    </location>
</feature>
<keyword evidence="2 6" id="KW-0456">Lyase</keyword>
<dbReference type="Proteomes" id="UP001221757">
    <property type="component" value="Unassembled WGS sequence"/>
</dbReference>
<evidence type="ECO:0000256" key="3">
    <source>
        <dbReference type="SAM" id="MobiDB-lite"/>
    </source>
</evidence>
<feature type="compositionally biased region" description="Polar residues" evidence="3">
    <location>
        <begin position="53"/>
        <end position="69"/>
    </location>
</feature>
<dbReference type="AlphaFoldDB" id="A0AAD7GW63"/>
<keyword evidence="1 4" id="KW-0732">Signal</keyword>